<evidence type="ECO:0000256" key="1">
    <source>
        <dbReference type="ARBA" id="ARBA00022630"/>
    </source>
</evidence>
<keyword evidence="2" id="KW-0560">Oxidoreductase</keyword>
<evidence type="ECO:0000256" key="2">
    <source>
        <dbReference type="ARBA" id="ARBA00023002"/>
    </source>
</evidence>
<dbReference type="PANTHER" id="PTHR48105">
    <property type="entry name" value="THIOREDOXIN REDUCTASE 1-RELATED-RELATED"/>
    <property type="match status" value="1"/>
</dbReference>
<dbReference type="Pfam" id="PF07992">
    <property type="entry name" value="Pyr_redox_2"/>
    <property type="match status" value="1"/>
</dbReference>
<evidence type="ECO:0000259" key="4">
    <source>
        <dbReference type="Pfam" id="PF07992"/>
    </source>
</evidence>
<name>A0ABW3TNQ0_9MICO</name>
<dbReference type="PRINTS" id="PR00469">
    <property type="entry name" value="PNDRDTASEII"/>
</dbReference>
<dbReference type="InterPro" id="IPR050097">
    <property type="entry name" value="Ferredoxin-NADP_redctase_2"/>
</dbReference>
<dbReference type="PRINTS" id="PR00368">
    <property type="entry name" value="FADPNR"/>
</dbReference>
<keyword evidence="1" id="KW-0285">Flavoprotein</keyword>
<dbReference type="SUPFAM" id="SSF51905">
    <property type="entry name" value="FAD/NAD(P)-binding domain"/>
    <property type="match status" value="2"/>
</dbReference>
<evidence type="ECO:0000313" key="6">
    <source>
        <dbReference type="Proteomes" id="UP001597181"/>
    </source>
</evidence>
<dbReference type="Proteomes" id="UP001597181">
    <property type="component" value="Unassembled WGS sequence"/>
</dbReference>
<proteinExistence type="predicted"/>
<dbReference type="InterPro" id="IPR036188">
    <property type="entry name" value="FAD/NAD-bd_sf"/>
</dbReference>
<evidence type="ECO:0000256" key="3">
    <source>
        <dbReference type="ARBA" id="ARBA00048132"/>
    </source>
</evidence>
<dbReference type="Gene3D" id="3.50.50.60">
    <property type="entry name" value="FAD/NAD(P)-binding domain"/>
    <property type="match status" value="2"/>
</dbReference>
<feature type="domain" description="FAD/NAD(P)-binding" evidence="4">
    <location>
        <begin position="8"/>
        <end position="287"/>
    </location>
</feature>
<protein>
    <submittedName>
        <fullName evidence="5">NAD(P)/FAD-dependent oxidoreductase</fullName>
    </submittedName>
</protein>
<sequence>MTHTTEWDAIVLGGGAAGLSAGVVLARTGARVVLVEDRTPRNAPAAHMHGFLSRDGMSPAALLQTGREEMAGFGGKLLAARATSVTQPADGKFVVALEEGSELSAPAILLATGLRDELPGIPGVSELWGGLVHHCPHCHGREVAGQRIAVIGGANRPMSVHQAGLMRRYSDAITFYLNGIELADHERAQLDAIGVAIVDGQVSAVARTDAGALAIAHGGSDSSEHDCAFVAPLFSPRSEAFEGLGLARVGESPWIEAGPTGRTSVGGVWVAGNLANPRAQVITAAGEGSAAAIDMAGYLLEHDLGRAVNGEPASWYVR</sequence>
<gene>
    <name evidence="5" type="ORF">ACFQ3U_09895</name>
</gene>
<dbReference type="EMBL" id="JBHTLY010000004">
    <property type="protein sequence ID" value="MFD1202200.1"/>
    <property type="molecule type" value="Genomic_DNA"/>
</dbReference>
<accession>A0ABW3TNQ0</accession>
<comment type="catalytic activity">
    <reaction evidence="3">
        <text>[thioredoxin]-dithiol + NADP(+) = [thioredoxin]-disulfide + NADPH + H(+)</text>
        <dbReference type="Rhea" id="RHEA:20345"/>
        <dbReference type="Rhea" id="RHEA-COMP:10698"/>
        <dbReference type="Rhea" id="RHEA-COMP:10700"/>
        <dbReference type="ChEBI" id="CHEBI:15378"/>
        <dbReference type="ChEBI" id="CHEBI:29950"/>
        <dbReference type="ChEBI" id="CHEBI:50058"/>
        <dbReference type="ChEBI" id="CHEBI:57783"/>
        <dbReference type="ChEBI" id="CHEBI:58349"/>
        <dbReference type="EC" id="1.8.1.9"/>
    </reaction>
</comment>
<organism evidence="5 6">
    <name type="scientific">Leucobacter albus</name>
    <dbReference type="NCBI Taxonomy" id="272210"/>
    <lineage>
        <taxon>Bacteria</taxon>
        <taxon>Bacillati</taxon>
        <taxon>Actinomycetota</taxon>
        <taxon>Actinomycetes</taxon>
        <taxon>Micrococcales</taxon>
        <taxon>Microbacteriaceae</taxon>
        <taxon>Leucobacter</taxon>
    </lineage>
</organism>
<dbReference type="RefSeq" id="WP_343961227.1">
    <property type="nucleotide sequence ID" value="NZ_BAAAKZ010000010.1"/>
</dbReference>
<comment type="caution">
    <text evidence="5">The sequence shown here is derived from an EMBL/GenBank/DDBJ whole genome shotgun (WGS) entry which is preliminary data.</text>
</comment>
<dbReference type="InterPro" id="IPR023753">
    <property type="entry name" value="FAD/NAD-binding_dom"/>
</dbReference>
<evidence type="ECO:0000313" key="5">
    <source>
        <dbReference type="EMBL" id="MFD1202200.1"/>
    </source>
</evidence>
<reference evidence="6" key="1">
    <citation type="journal article" date="2019" name="Int. J. Syst. Evol. Microbiol.">
        <title>The Global Catalogue of Microorganisms (GCM) 10K type strain sequencing project: providing services to taxonomists for standard genome sequencing and annotation.</title>
        <authorList>
            <consortium name="The Broad Institute Genomics Platform"/>
            <consortium name="The Broad Institute Genome Sequencing Center for Infectious Disease"/>
            <person name="Wu L."/>
            <person name="Ma J."/>
        </authorList>
    </citation>
    <scope>NUCLEOTIDE SEQUENCE [LARGE SCALE GENOMIC DNA]</scope>
    <source>
        <strain evidence="6">CCUG 50213</strain>
    </source>
</reference>
<keyword evidence="6" id="KW-1185">Reference proteome</keyword>